<dbReference type="EMBL" id="MLIQ01000042">
    <property type="protein sequence ID" value="OHU47285.1"/>
    <property type="molecule type" value="Genomic_DNA"/>
</dbReference>
<evidence type="ECO:0000313" key="2">
    <source>
        <dbReference type="Proteomes" id="UP000180043"/>
    </source>
</evidence>
<sequence length="80" mass="8881">MNEMEQKSDTGTLPESEVTLAERATDIRNAAELIRRAVSGIQSGRAEQLRTIAGQLDQQFDELHTIGIRLYAPELLGAER</sequence>
<dbReference type="Proteomes" id="UP000180043">
    <property type="component" value="Unassembled WGS sequence"/>
</dbReference>
<reference evidence="1 2" key="1">
    <citation type="submission" date="2016-10" db="EMBL/GenBank/DDBJ databases">
        <title>Evaluation of Human, Veterinary and Environmental Mycobacterium chelonae Isolates by Core Genome Phylogenomic Analysis, Targeted Gene Comparison, and Anti-microbial Susceptibility Patterns: A Tale of Mistaken Identities.</title>
        <authorList>
            <person name="Fogelson S.B."/>
            <person name="Camus A.C."/>
            <person name="Lorenz W."/>
            <person name="Vasireddy R."/>
            <person name="Vasireddy S."/>
            <person name="Smith T."/>
            <person name="Brown-Elliott B.A."/>
            <person name="Wallace R.J.Jr."/>
            <person name="Hasan N.A."/>
            <person name="Reischl U."/>
            <person name="Sanchez S."/>
        </authorList>
    </citation>
    <scope>NUCLEOTIDE SEQUENCE [LARGE SCALE GENOMIC DNA]</scope>
    <source>
        <strain evidence="1 2">15515</strain>
    </source>
</reference>
<protein>
    <submittedName>
        <fullName evidence="1">Uncharacterized protein</fullName>
    </submittedName>
</protein>
<evidence type="ECO:0000313" key="1">
    <source>
        <dbReference type="EMBL" id="OHU47285.1"/>
    </source>
</evidence>
<dbReference type="AlphaFoldDB" id="A0A1S1LGK7"/>
<accession>A0A1S1LGK7</accession>
<proteinExistence type="predicted"/>
<comment type="caution">
    <text evidence="1">The sequence shown here is derived from an EMBL/GenBank/DDBJ whole genome shotgun (WGS) entry which is preliminary data.</text>
</comment>
<name>A0A1S1LGK7_MYCCH</name>
<organism evidence="1 2">
    <name type="scientific">Mycobacteroides chelonae</name>
    <name type="common">Mycobacterium chelonae</name>
    <dbReference type="NCBI Taxonomy" id="1774"/>
    <lineage>
        <taxon>Bacteria</taxon>
        <taxon>Bacillati</taxon>
        <taxon>Actinomycetota</taxon>
        <taxon>Actinomycetes</taxon>
        <taxon>Mycobacteriales</taxon>
        <taxon>Mycobacteriaceae</taxon>
        <taxon>Mycobacteroides</taxon>
    </lineage>
</organism>
<gene>
    <name evidence="1" type="ORF">BKG82_26915</name>
</gene>